<name>A0A7I7Q770_9MYCO</name>
<accession>A0A7I7Q770</accession>
<dbReference type="Proteomes" id="UP000467130">
    <property type="component" value="Chromosome"/>
</dbReference>
<proteinExistence type="predicted"/>
<protein>
    <submittedName>
        <fullName evidence="1">Uncharacterized protein</fullName>
    </submittedName>
</protein>
<dbReference type="EMBL" id="AP022587">
    <property type="protein sequence ID" value="BBY21867.1"/>
    <property type="molecule type" value="Genomic_DNA"/>
</dbReference>
<reference evidence="1 2" key="1">
    <citation type="journal article" date="2019" name="Emerg. Microbes Infect.">
        <title>Comprehensive subspecies identification of 175 nontuberculous mycobacteria species based on 7547 genomic profiles.</title>
        <authorList>
            <person name="Matsumoto Y."/>
            <person name="Kinjo T."/>
            <person name="Motooka D."/>
            <person name="Nabeya D."/>
            <person name="Jung N."/>
            <person name="Uechi K."/>
            <person name="Horii T."/>
            <person name="Iida T."/>
            <person name="Fujita J."/>
            <person name="Nakamura S."/>
        </authorList>
    </citation>
    <scope>NUCLEOTIDE SEQUENCE [LARGE SCALE GENOMIC DNA]</scope>
    <source>
        <strain evidence="1 2">JCM 17783</strain>
    </source>
</reference>
<keyword evidence="2" id="KW-1185">Reference proteome</keyword>
<evidence type="ECO:0000313" key="2">
    <source>
        <dbReference type="Proteomes" id="UP000467130"/>
    </source>
</evidence>
<evidence type="ECO:0000313" key="1">
    <source>
        <dbReference type="EMBL" id="BBY21867.1"/>
    </source>
</evidence>
<gene>
    <name evidence="1" type="ORF">MSTO_20720</name>
</gene>
<sequence length="91" mass="9654">MKLLWSEAKKSTAAAISLGLPNRPMGDHTALASKPLPSQQIQLAQELTPAVAGQDGFAVIGAGLANHFDDGADQYDKVITRLACLKQQLLQ</sequence>
<dbReference type="AlphaFoldDB" id="A0A7I7Q770"/>
<dbReference type="KEGG" id="msto:MSTO_20720"/>
<organism evidence="1 2">
    <name type="scientific">Mycobacterium stomatepiae</name>
    <dbReference type="NCBI Taxonomy" id="470076"/>
    <lineage>
        <taxon>Bacteria</taxon>
        <taxon>Bacillati</taxon>
        <taxon>Actinomycetota</taxon>
        <taxon>Actinomycetes</taxon>
        <taxon>Mycobacteriales</taxon>
        <taxon>Mycobacteriaceae</taxon>
        <taxon>Mycobacterium</taxon>
        <taxon>Mycobacterium simiae complex</taxon>
    </lineage>
</organism>